<sequence length="62" mass="7115">MKFIEHFLMKSPLIIDSLQTASWPFSQLDGLDGPYSDEATANSRQVLRYAQYSAFLVFNELI</sequence>
<proteinExistence type="predicted"/>
<comment type="caution">
    <text evidence="1">The sequence shown here is derived from an EMBL/GenBank/DDBJ whole genome shotgun (WGS) entry which is preliminary data.</text>
</comment>
<dbReference type="AlphaFoldDB" id="A0A8H8D8C6"/>
<organism evidence="1 2">
    <name type="scientific">Ajellomyces capsulatus</name>
    <name type="common">Darling's disease fungus</name>
    <name type="synonym">Histoplasma capsulatum</name>
    <dbReference type="NCBI Taxonomy" id="5037"/>
    <lineage>
        <taxon>Eukaryota</taxon>
        <taxon>Fungi</taxon>
        <taxon>Dikarya</taxon>
        <taxon>Ascomycota</taxon>
        <taxon>Pezizomycotina</taxon>
        <taxon>Eurotiomycetes</taxon>
        <taxon>Eurotiomycetidae</taxon>
        <taxon>Onygenales</taxon>
        <taxon>Ajellomycetaceae</taxon>
        <taxon>Histoplasma</taxon>
    </lineage>
</organism>
<reference evidence="1 2" key="1">
    <citation type="submission" date="2021-01" db="EMBL/GenBank/DDBJ databases">
        <title>Chromosome-level genome assembly of a human fungal pathogen reveals clustering of transcriptionally co-regulated genes.</title>
        <authorList>
            <person name="Voorhies M."/>
            <person name="Cohen S."/>
            <person name="Shea T.P."/>
            <person name="Petrus S."/>
            <person name="Munoz J.F."/>
            <person name="Poplawski S."/>
            <person name="Goldman W.E."/>
            <person name="Michael T."/>
            <person name="Cuomo C.A."/>
            <person name="Sil A."/>
            <person name="Beyhan S."/>
        </authorList>
    </citation>
    <scope>NUCLEOTIDE SEQUENCE [LARGE SCALE GENOMIC DNA]</scope>
    <source>
        <strain evidence="1 2">G184AR</strain>
    </source>
</reference>
<evidence type="ECO:0000313" key="2">
    <source>
        <dbReference type="Proteomes" id="UP000670092"/>
    </source>
</evidence>
<dbReference type="EMBL" id="JAEVHI010000001">
    <property type="protein sequence ID" value="KAG5305371.1"/>
    <property type="molecule type" value="Genomic_DNA"/>
</dbReference>
<accession>A0A8H8D8C6</accession>
<dbReference type="Proteomes" id="UP000670092">
    <property type="component" value="Unassembled WGS sequence"/>
</dbReference>
<dbReference type="VEuPathDB" id="FungiDB:I7I52_04007"/>
<evidence type="ECO:0000313" key="1">
    <source>
        <dbReference type="EMBL" id="KAG5305371.1"/>
    </source>
</evidence>
<gene>
    <name evidence="1" type="ORF">I7I52_04007</name>
</gene>
<name>A0A8H8D8C6_AJECA</name>
<protein>
    <submittedName>
        <fullName evidence="1">Uncharacterized protein</fullName>
    </submittedName>
</protein>